<name>A0A939PFB2_9ACTN</name>
<proteinExistence type="predicted"/>
<organism evidence="2 3">
    <name type="scientific">Actinomadura barringtoniae</name>
    <dbReference type="NCBI Taxonomy" id="1427535"/>
    <lineage>
        <taxon>Bacteria</taxon>
        <taxon>Bacillati</taxon>
        <taxon>Actinomycetota</taxon>
        <taxon>Actinomycetes</taxon>
        <taxon>Streptosporangiales</taxon>
        <taxon>Thermomonosporaceae</taxon>
        <taxon>Actinomadura</taxon>
    </lineage>
</organism>
<dbReference type="Proteomes" id="UP000669179">
    <property type="component" value="Unassembled WGS sequence"/>
</dbReference>
<feature type="region of interest" description="Disordered" evidence="1">
    <location>
        <begin position="38"/>
        <end position="60"/>
    </location>
</feature>
<dbReference type="AlphaFoldDB" id="A0A939PFB2"/>
<accession>A0A939PFB2</accession>
<gene>
    <name evidence="2" type="ORF">J4573_31335</name>
</gene>
<evidence type="ECO:0000256" key="1">
    <source>
        <dbReference type="SAM" id="MobiDB-lite"/>
    </source>
</evidence>
<reference evidence="2" key="1">
    <citation type="submission" date="2021-03" db="EMBL/GenBank/DDBJ databases">
        <authorList>
            <person name="Kanchanasin P."/>
            <person name="Saeng-In P."/>
            <person name="Phongsopitanun W."/>
            <person name="Yuki M."/>
            <person name="Kudo T."/>
            <person name="Ohkuma M."/>
            <person name="Tanasupawat S."/>
        </authorList>
    </citation>
    <scope>NUCLEOTIDE SEQUENCE</scope>
    <source>
        <strain evidence="2">GKU 128</strain>
    </source>
</reference>
<evidence type="ECO:0000313" key="3">
    <source>
        <dbReference type="Proteomes" id="UP000669179"/>
    </source>
</evidence>
<dbReference type="Gene3D" id="3.40.50.1390">
    <property type="entry name" value="Resolvase, N-terminal catalytic domain"/>
    <property type="match status" value="1"/>
</dbReference>
<dbReference type="GO" id="GO:0003677">
    <property type="term" value="F:DNA binding"/>
    <property type="evidence" value="ECO:0007669"/>
    <property type="project" value="InterPro"/>
</dbReference>
<dbReference type="InterPro" id="IPR036162">
    <property type="entry name" value="Resolvase-like_N_sf"/>
</dbReference>
<evidence type="ECO:0008006" key="4">
    <source>
        <dbReference type="Google" id="ProtNLM"/>
    </source>
</evidence>
<dbReference type="EMBL" id="JAGEOJ010000013">
    <property type="protein sequence ID" value="MBO2451620.1"/>
    <property type="molecule type" value="Genomic_DNA"/>
</dbReference>
<comment type="caution">
    <text evidence="2">The sequence shown here is derived from an EMBL/GenBank/DDBJ whole genome shotgun (WGS) entry which is preliminary data.</text>
</comment>
<protein>
    <recommendedName>
        <fullName evidence="4">Resolvase/invertase-type recombinase catalytic domain-containing protein</fullName>
    </recommendedName>
</protein>
<dbReference type="RefSeq" id="WP_208259494.1">
    <property type="nucleotide sequence ID" value="NZ_JAGEOJ010000013.1"/>
</dbReference>
<dbReference type="GO" id="GO:0000150">
    <property type="term" value="F:DNA strand exchange activity"/>
    <property type="evidence" value="ECO:0007669"/>
    <property type="project" value="InterPro"/>
</dbReference>
<keyword evidence="3" id="KW-1185">Reference proteome</keyword>
<sequence>MKARQIKATIYVRLSHDSSAEDREPSEAQHCALLGLLGGQSHRSGPGDRHATTSQVTGAQEVGEGEPLRFAFYGRSGATSISEAEATRDRQLRPARHLIEPHGGQIVIEYFDLGTSRSTPWHRRPQARALVADAHQKPGCFDAVVIGRTSHVFHGEPHVPHWLLPALLEQCGVSMWIPEIGGPADPHNEEHDLIMRIAADPFSARDGRGPLDSFGTRYNGGTR</sequence>
<evidence type="ECO:0000313" key="2">
    <source>
        <dbReference type="EMBL" id="MBO2451620.1"/>
    </source>
</evidence>